<feature type="transmembrane region" description="Helical" evidence="6">
    <location>
        <begin position="76"/>
        <end position="98"/>
    </location>
</feature>
<reference evidence="9" key="1">
    <citation type="submission" date="2021-08" db="EMBL/GenBank/DDBJ databases">
        <title>Genome of a novel bacterium of the phylum Verrucomicrobia, Oleiharenicola sp. KSB-15.</title>
        <authorList>
            <person name="Chung J.-H."/>
            <person name="Ahn J.-H."/>
            <person name="Yoon Y."/>
            <person name="Kim D.-Y."/>
            <person name="An S.-H."/>
            <person name="Park I."/>
            <person name="Yeon J."/>
        </authorList>
    </citation>
    <scope>NUCLEOTIDE SEQUENCE</scope>
    <source>
        <strain evidence="9">KSB-15</strain>
    </source>
</reference>
<comment type="subcellular location">
    <subcellularLocation>
        <location evidence="1">Cell membrane</location>
        <topology evidence="1">Multi-pass membrane protein</topology>
    </subcellularLocation>
</comment>
<feature type="domain" description="GYF" evidence="8">
    <location>
        <begin position="7"/>
        <end position="52"/>
    </location>
</feature>
<gene>
    <name evidence="9" type="ORF">K0B96_00900</name>
</gene>
<dbReference type="InterPro" id="IPR051791">
    <property type="entry name" value="Pra-immunoreactive"/>
</dbReference>
<dbReference type="Proteomes" id="UP000825051">
    <property type="component" value="Chromosome"/>
</dbReference>
<dbReference type="GO" id="GO:0005886">
    <property type="term" value="C:plasma membrane"/>
    <property type="evidence" value="ECO:0007669"/>
    <property type="project" value="UniProtKB-SubCell"/>
</dbReference>
<dbReference type="RefSeq" id="WP_220162756.1">
    <property type="nucleotide sequence ID" value="NZ_CP080507.1"/>
</dbReference>
<evidence type="ECO:0000259" key="7">
    <source>
        <dbReference type="Pfam" id="PF06271"/>
    </source>
</evidence>
<keyword evidence="2" id="KW-1003">Cell membrane</keyword>
<feature type="transmembrane region" description="Helical" evidence="6">
    <location>
        <begin position="178"/>
        <end position="203"/>
    </location>
</feature>
<keyword evidence="5 6" id="KW-0472">Membrane</keyword>
<dbReference type="PANTHER" id="PTHR36115:SF4">
    <property type="entry name" value="MEMBRANE PROTEIN"/>
    <property type="match status" value="1"/>
</dbReference>
<dbReference type="Pfam" id="PF06271">
    <property type="entry name" value="RDD"/>
    <property type="match status" value="1"/>
</dbReference>
<protein>
    <submittedName>
        <fullName evidence="9">RDD family protein</fullName>
    </submittedName>
</protein>
<evidence type="ECO:0000256" key="3">
    <source>
        <dbReference type="ARBA" id="ARBA00022692"/>
    </source>
</evidence>
<keyword evidence="10" id="KW-1185">Reference proteome</keyword>
<dbReference type="InterPro" id="IPR025640">
    <property type="entry name" value="GYF_2"/>
</dbReference>
<dbReference type="InterPro" id="IPR035445">
    <property type="entry name" value="GYF-like_dom_sf"/>
</dbReference>
<feature type="transmembrane region" description="Helical" evidence="6">
    <location>
        <begin position="119"/>
        <end position="142"/>
    </location>
</feature>
<dbReference type="InterPro" id="IPR010432">
    <property type="entry name" value="RDD"/>
</dbReference>
<dbReference type="KEGG" id="ole:K0B96_00900"/>
<proteinExistence type="predicted"/>
<evidence type="ECO:0000256" key="5">
    <source>
        <dbReference type="ARBA" id="ARBA00023136"/>
    </source>
</evidence>
<evidence type="ECO:0000256" key="1">
    <source>
        <dbReference type="ARBA" id="ARBA00004651"/>
    </source>
</evidence>
<accession>A0A8F9TW41</accession>
<organism evidence="9 10">
    <name type="scientific">Horticoccus luteus</name>
    <dbReference type="NCBI Taxonomy" id="2862869"/>
    <lineage>
        <taxon>Bacteria</taxon>
        <taxon>Pseudomonadati</taxon>
        <taxon>Verrucomicrobiota</taxon>
        <taxon>Opitutia</taxon>
        <taxon>Opitutales</taxon>
        <taxon>Opitutaceae</taxon>
        <taxon>Horticoccus</taxon>
    </lineage>
</organism>
<evidence type="ECO:0000256" key="6">
    <source>
        <dbReference type="SAM" id="Phobius"/>
    </source>
</evidence>
<sequence>MFTIIGGDGQEYGPVTAKQIQEWVTAGRANADTLVRRDGETDWRPLEDFPELFTRAGELPPLIAAALPLANRSTRLAAAILDTLFAFLCLLPAIRLVGFARFAEILTNRQGSLASEDSTALASAGGAFLIGGLVLFAVQVVLLSRRGQSLGKLLLGIRIVRYRDSAPTGFTHAALLRWILPGLLGMIPFLGSFFSIIDVLFIFGPQKRCLHDLIADTKVVRCLASGAVLDEPSHT</sequence>
<evidence type="ECO:0000313" key="10">
    <source>
        <dbReference type="Proteomes" id="UP000825051"/>
    </source>
</evidence>
<dbReference type="SUPFAM" id="SSF55277">
    <property type="entry name" value="GYF domain"/>
    <property type="match status" value="1"/>
</dbReference>
<evidence type="ECO:0000313" key="9">
    <source>
        <dbReference type="EMBL" id="QYM79205.1"/>
    </source>
</evidence>
<keyword evidence="4 6" id="KW-1133">Transmembrane helix</keyword>
<keyword evidence="3 6" id="KW-0812">Transmembrane</keyword>
<dbReference type="PANTHER" id="PTHR36115">
    <property type="entry name" value="PROLINE-RICH ANTIGEN HOMOLOG-RELATED"/>
    <property type="match status" value="1"/>
</dbReference>
<dbReference type="EMBL" id="CP080507">
    <property type="protein sequence ID" value="QYM79205.1"/>
    <property type="molecule type" value="Genomic_DNA"/>
</dbReference>
<evidence type="ECO:0000259" key="8">
    <source>
        <dbReference type="Pfam" id="PF14237"/>
    </source>
</evidence>
<dbReference type="Pfam" id="PF14237">
    <property type="entry name" value="GYF_2"/>
    <property type="match status" value="1"/>
</dbReference>
<evidence type="ECO:0000256" key="2">
    <source>
        <dbReference type="ARBA" id="ARBA00022475"/>
    </source>
</evidence>
<feature type="domain" description="RDD" evidence="7">
    <location>
        <begin position="70"/>
        <end position="215"/>
    </location>
</feature>
<evidence type="ECO:0000256" key="4">
    <source>
        <dbReference type="ARBA" id="ARBA00022989"/>
    </source>
</evidence>
<dbReference type="AlphaFoldDB" id="A0A8F9TW41"/>
<name>A0A8F9TW41_9BACT</name>